<proteinExistence type="predicted"/>
<keyword evidence="1" id="KW-0808">Transferase</keyword>
<accession>A0A0Q0DTA1</accession>
<reference evidence="1 2" key="1">
    <citation type="submission" date="2015-09" db="EMBL/GenBank/DDBJ databases">
        <title>Genome announcement of multiple Pseudomonas syringae strains.</title>
        <authorList>
            <person name="Thakur S."/>
            <person name="Wang P.W."/>
            <person name="Gong Y."/>
            <person name="Weir B.S."/>
            <person name="Guttman D.S."/>
        </authorList>
    </citation>
    <scope>NUCLEOTIDE SEQUENCE [LARGE SCALE GENOMIC DNA]</scope>
    <source>
        <strain evidence="1 2">ICMP16929</strain>
    </source>
</reference>
<protein>
    <submittedName>
        <fullName evidence="1">Glycosyl transferase, group 1 family protein PslF</fullName>
    </submittedName>
</protein>
<dbReference type="AlphaFoldDB" id="A0A0Q0DTA1"/>
<dbReference type="Proteomes" id="UP000050384">
    <property type="component" value="Unassembled WGS sequence"/>
</dbReference>
<evidence type="ECO:0000313" key="2">
    <source>
        <dbReference type="Proteomes" id="UP000050384"/>
    </source>
</evidence>
<evidence type="ECO:0000313" key="1">
    <source>
        <dbReference type="EMBL" id="KPZ11146.1"/>
    </source>
</evidence>
<gene>
    <name evidence="1" type="ORF">ALO94_201249</name>
</gene>
<organism evidence="1 2">
    <name type="scientific">Pseudomonas syringae pv. spinaceae</name>
    <dbReference type="NCBI Taxonomy" id="264459"/>
    <lineage>
        <taxon>Bacteria</taxon>
        <taxon>Pseudomonadati</taxon>
        <taxon>Pseudomonadota</taxon>
        <taxon>Gammaproteobacteria</taxon>
        <taxon>Pseudomonadales</taxon>
        <taxon>Pseudomonadaceae</taxon>
        <taxon>Pseudomonas</taxon>
        <taxon>Pseudomonas syringae</taxon>
    </lineage>
</organism>
<sequence length="153" mass="17632">MLSHQGIKIGTCSHTTFDNLLDQVLFELSVLAIEVIAFVTGQDTGRVGDVRTDFLTRRREAILLVNMLLKSLKILLMFFVHINRIGLIATQQVDTRDNDMNVRLTVNHLAGFPVSDRLHFGQVRFGIQIEFFRLVRMHKEVLEVGCHRLEQFR</sequence>
<dbReference type="GO" id="GO:0016740">
    <property type="term" value="F:transferase activity"/>
    <property type="evidence" value="ECO:0007669"/>
    <property type="project" value="UniProtKB-KW"/>
</dbReference>
<dbReference type="EMBL" id="LJRI01000156">
    <property type="protein sequence ID" value="KPZ11146.1"/>
    <property type="molecule type" value="Genomic_DNA"/>
</dbReference>
<comment type="caution">
    <text evidence="1">The sequence shown here is derived from an EMBL/GenBank/DDBJ whole genome shotgun (WGS) entry which is preliminary data.</text>
</comment>
<name>A0A0Q0DTA1_PSESX</name>